<dbReference type="GO" id="GO:0009651">
    <property type="term" value="P:response to salt stress"/>
    <property type="evidence" value="ECO:0007669"/>
    <property type="project" value="TreeGrafter"/>
</dbReference>
<dbReference type="GO" id="GO:0009414">
    <property type="term" value="P:response to water deprivation"/>
    <property type="evidence" value="ECO:0007669"/>
    <property type="project" value="TreeGrafter"/>
</dbReference>
<feature type="binding site" evidence="7">
    <location>
        <position position="51"/>
    </location>
    <ligand>
        <name>Ca(2+)</name>
        <dbReference type="ChEBI" id="CHEBI:29108"/>
        <label>1</label>
    </ligand>
</feature>
<sequence length="532" mass="60951">RALRKAFEGWGTCEKAIISILGHRNAAQRRQIRAAYEELFHEDLVKRLESELKGDFEKAVYRWILDPEDRDAVLANVAIKKSGDYHVIAEIACVLSPEELLAVRRAYQARYKHSLEEDVAAHTSGDLRKACLISTRALFEQIVCICITNDSDDDWFLFLLVWQLLVGLVTAYRYQGTEVNARLANSDADILHDAIKDKAFNHEEVIRILTTRSKVQLLATFNRYRDDHGTSLHKALSGEHEDFKTVLNIAVRCIRDHKKYFEEVLRNVIKRVGTDEDALTRVIVTRAEKDLKDIKDLYYKENSTDEKAITWILGHRNATQRKEIRDTYQHLYNESLIDRLHSELSGDFGKAVILWAHDPPVRDAKLANKALNSKKKGIKQLQVIVEIACASSPHHLLAVRQAYCSRYDCSLEEDISSSVSLPLSKILVGLVSSYRYDKEVVDTSIANSEAAMLREVITRKQLDNDDLVHILATRNFYQLRATFDCYKQQFGNPIDQDIKSCGDGDLESLWRVIILCIESPEKHFAQGRMKIH</sequence>
<evidence type="ECO:0000256" key="5">
    <source>
        <dbReference type="ARBA" id="ARBA00023216"/>
    </source>
</evidence>
<feature type="binding site" evidence="7">
    <location>
        <position position="9"/>
    </location>
    <ligand>
        <name>Ca(2+)</name>
        <dbReference type="ChEBI" id="CHEBI:29108"/>
        <label>1</label>
    </ligand>
</feature>
<evidence type="ECO:0008006" key="10">
    <source>
        <dbReference type="Google" id="ProtNLM"/>
    </source>
</evidence>
<dbReference type="PRINTS" id="PR00196">
    <property type="entry name" value="ANNEXIN"/>
</dbReference>
<evidence type="ECO:0000256" key="4">
    <source>
        <dbReference type="ARBA" id="ARBA00022837"/>
    </source>
</evidence>
<dbReference type="GO" id="GO:0005544">
    <property type="term" value="F:calcium-dependent phospholipid binding"/>
    <property type="evidence" value="ECO:0007669"/>
    <property type="project" value="UniProtKB-KW"/>
</dbReference>
<dbReference type="FunFam" id="1.10.220.10:FF:000009">
    <property type="entry name" value="Annexin"/>
    <property type="match status" value="1"/>
</dbReference>
<keyword evidence="3" id="KW-0677">Repeat</keyword>
<dbReference type="GO" id="GO:0001786">
    <property type="term" value="F:phosphatidylserine binding"/>
    <property type="evidence" value="ECO:0007669"/>
    <property type="project" value="TreeGrafter"/>
</dbReference>
<evidence type="ECO:0000256" key="2">
    <source>
        <dbReference type="ARBA" id="ARBA00022723"/>
    </source>
</evidence>
<comment type="similarity">
    <text evidence="1">Belongs to the annexin family.</text>
</comment>
<organism evidence="8 9">
    <name type="scientific">Turnera subulata</name>
    <dbReference type="NCBI Taxonomy" id="218843"/>
    <lineage>
        <taxon>Eukaryota</taxon>
        <taxon>Viridiplantae</taxon>
        <taxon>Streptophyta</taxon>
        <taxon>Embryophyta</taxon>
        <taxon>Tracheophyta</taxon>
        <taxon>Spermatophyta</taxon>
        <taxon>Magnoliopsida</taxon>
        <taxon>eudicotyledons</taxon>
        <taxon>Gunneridae</taxon>
        <taxon>Pentapetalae</taxon>
        <taxon>rosids</taxon>
        <taxon>fabids</taxon>
        <taxon>Malpighiales</taxon>
        <taxon>Passifloraceae</taxon>
        <taxon>Turnera</taxon>
    </lineage>
</organism>
<gene>
    <name evidence="8" type="ORF">Tsubulata_019270</name>
</gene>
<feature type="binding site" evidence="7">
    <location>
        <position position="269"/>
    </location>
    <ligand>
        <name>Ca(2+)</name>
        <dbReference type="ChEBI" id="CHEBI:29108"/>
        <label>1</label>
    </ligand>
</feature>
<comment type="caution">
    <text evidence="8">The sequence shown here is derived from an EMBL/GenBank/DDBJ whole genome shotgun (WGS) entry which is preliminary data.</text>
</comment>
<reference evidence="8" key="1">
    <citation type="submission" date="2022-02" db="EMBL/GenBank/DDBJ databases">
        <authorList>
            <person name="Henning P.M."/>
            <person name="McCubbin A.G."/>
            <person name="Shore J.S."/>
        </authorList>
    </citation>
    <scope>NUCLEOTIDE SEQUENCE</scope>
    <source>
        <strain evidence="8">F60SS</strain>
        <tissue evidence="8">Leaves</tissue>
    </source>
</reference>
<dbReference type="InterPro" id="IPR018502">
    <property type="entry name" value="Annexin_repeat"/>
</dbReference>
<name>A0A9Q0FP33_9ROSI</name>
<dbReference type="PANTHER" id="PTHR10502:SF204">
    <property type="entry name" value="ANNEXIN"/>
    <property type="match status" value="1"/>
</dbReference>
<keyword evidence="9" id="KW-1185">Reference proteome</keyword>
<dbReference type="GO" id="GO:0005509">
    <property type="term" value="F:calcium ion binding"/>
    <property type="evidence" value="ECO:0007669"/>
    <property type="project" value="InterPro"/>
</dbReference>
<feature type="non-terminal residue" evidence="8">
    <location>
        <position position="1"/>
    </location>
</feature>
<evidence type="ECO:0000256" key="6">
    <source>
        <dbReference type="ARBA" id="ARBA00023302"/>
    </source>
</evidence>
<keyword evidence="4 7" id="KW-0106">Calcium</keyword>
<evidence type="ECO:0000256" key="7">
    <source>
        <dbReference type="PIRSR" id="PIRSR609118-1"/>
    </source>
</evidence>
<keyword evidence="2 7" id="KW-0479">Metal-binding</keyword>
<dbReference type="InterPro" id="IPR001464">
    <property type="entry name" value="Annexin"/>
</dbReference>
<proteinExistence type="inferred from homology"/>
<dbReference type="PANTHER" id="PTHR10502">
    <property type="entry name" value="ANNEXIN"/>
    <property type="match status" value="1"/>
</dbReference>
<dbReference type="PRINTS" id="PR01814">
    <property type="entry name" value="ANNEXINPLANT"/>
</dbReference>
<dbReference type="Gene3D" id="1.10.220.10">
    <property type="entry name" value="Annexin"/>
    <property type="match status" value="7"/>
</dbReference>
<feature type="binding site" evidence="7">
    <location>
        <position position="7"/>
    </location>
    <ligand>
        <name>Ca(2+)</name>
        <dbReference type="ChEBI" id="CHEBI:29108"/>
        <label>1</label>
    </ligand>
</feature>
<dbReference type="AlphaFoldDB" id="A0A9Q0FP33"/>
<dbReference type="GO" id="GO:0005886">
    <property type="term" value="C:plasma membrane"/>
    <property type="evidence" value="ECO:0007669"/>
    <property type="project" value="TreeGrafter"/>
</dbReference>
<feature type="binding site" evidence="7">
    <location>
        <position position="273"/>
    </location>
    <ligand>
        <name>Ca(2+)</name>
        <dbReference type="ChEBI" id="CHEBI:29108"/>
        <label>1</label>
    </ligand>
</feature>
<keyword evidence="6" id="KW-0111">Calcium/phospholipid-binding</keyword>
<dbReference type="FunFam" id="1.10.220.10:FF:000006">
    <property type="entry name" value="Annexin"/>
    <property type="match status" value="2"/>
</dbReference>
<dbReference type="InterPro" id="IPR037104">
    <property type="entry name" value="Annexin_sf"/>
</dbReference>
<feature type="binding site" evidence="7">
    <location>
        <position position="11"/>
    </location>
    <ligand>
        <name>Ca(2+)</name>
        <dbReference type="ChEBI" id="CHEBI:29108"/>
        <label>1</label>
    </ligand>
</feature>
<dbReference type="GO" id="GO:0005737">
    <property type="term" value="C:cytoplasm"/>
    <property type="evidence" value="ECO:0007669"/>
    <property type="project" value="TreeGrafter"/>
</dbReference>
<evidence type="ECO:0000313" key="9">
    <source>
        <dbReference type="Proteomes" id="UP001141552"/>
    </source>
</evidence>
<dbReference type="Proteomes" id="UP001141552">
    <property type="component" value="Unassembled WGS sequence"/>
</dbReference>
<protein>
    <recommendedName>
        <fullName evidence="10">Annexin</fullName>
    </recommendedName>
</protein>
<reference evidence="8" key="2">
    <citation type="journal article" date="2023" name="Plants (Basel)">
        <title>Annotation of the Turnera subulata (Passifloraceae) Draft Genome Reveals the S-Locus Evolved after the Divergence of Turneroideae from Passifloroideae in a Stepwise Manner.</title>
        <authorList>
            <person name="Henning P.M."/>
            <person name="Roalson E.H."/>
            <person name="Mir W."/>
            <person name="McCubbin A.G."/>
            <person name="Shore J.S."/>
        </authorList>
    </citation>
    <scope>NUCLEOTIDE SEQUENCE</scope>
    <source>
        <strain evidence="8">F60SS</strain>
    </source>
</reference>
<dbReference type="SUPFAM" id="SSF47874">
    <property type="entry name" value="Annexin"/>
    <property type="match status" value="2"/>
</dbReference>
<feature type="non-terminal residue" evidence="8">
    <location>
        <position position="532"/>
    </location>
</feature>
<evidence type="ECO:0000256" key="3">
    <source>
        <dbReference type="ARBA" id="ARBA00022737"/>
    </source>
</evidence>
<accession>A0A9Q0FP33</accession>
<dbReference type="FunFam" id="1.10.220.10:FF:000005">
    <property type="entry name" value="Annexin"/>
    <property type="match status" value="1"/>
</dbReference>
<dbReference type="OrthoDB" id="37886at2759"/>
<dbReference type="GO" id="GO:0009409">
    <property type="term" value="P:response to cold"/>
    <property type="evidence" value="ECO:0007669"/>
    <property type="project" value="TreeGrafter"/>
</dbReference>
<evidence type="ECO:0000256" key="1">
    <source>
        <dbReference type="ARBA" id="ARBA00007831"/>
    </source>
</evidence>
<dbReference type="EMBL" id="JAKUCV010004554">
    <property type="protein sequence ID" value="KAJ4834983.1"/>
    <property type="molecule type" value="Genomic_DNA"/>
</dbReference>
<dbReference type="PROSITE" id="PS51897">
    <property type="entry name" value="ANNEXIN_2"/>
    <property type="match status" value="6"/>
</dbReference>
<feature type="binding site" evidence="7">
    <location>
        <position position="271"/>
    </location>
    <ligand>
        <name>Ca(2+)</name>
        <dbReference type="ChEBI" id="CHEBI:29108"/>
        <label>1</label>
    </ligand>
</feature>
<dbReference type="GO" id="GO:0009408">
    <property type="term" value="P:response to heat"/>
    <property type="evidence" value="ECO:0007669"/>
    <property type="project" value="TreeGrafter"/>
</dbReference>
<keyword evidence="5" id="KW-0041">Annexin</keyword>
<dbReference type="InterPro" id="IPR009118">
    <property type="entry name" value="AnnexinD_plant"/>
</dbReference>
<dbReference type="Pfam" id="PF00191">
    <property type="entry name" value="Annexin"/>
    <property type="match status" value="6"/>
</dbReference>
<evidence type="ECO:0000313" key="8">
    <source>
        <dbReference type="EMBL" id="KAJ4834983.1"/>
    </source>
</evidence>
<dbReference type="SMART" id="SM00335">
    <property type="entry name" value="ANX"/>
    <property type="match status" value="6"/>
</dbReference>